<sequence length="108" mass="11623">MQATRGSIQFLGRLSGAGELACDGEPMGHATFEIDGFRARTGEVVGSGEIRMTPAELDRAFGRTNLTLTTDEGRVLAVRFSGKRHNASENAAHADITGDLPAAKHWRR</sequence>
<dbReference type="EMBL" id="BKAJ01000090">
    <property type="protein sequence ID" value="GEP57970.1"/>
    <property type="molecule type" value="Genomic_DNA"/>
</dbReference>
<keyword evidence="3" id="KW-1185">Reference proteome</keyword>
<dbReference type="RefSeq" id="WP_246158793.1">
    <property type="nucleotide sequence ID" value="NZ_BKAJ01000090.1"/>
</dbReference>
<comment type="caution">
    <text evidence="2">The sequence shown here is derived from an EMBL/GenBank/DDBJ whole genome shotgun (WGS) entry which is preliminary data.</text>
</comment>
<dbReference type="Proteomes" id="UP000321058">
    <property type="component" value="Unassembled WGS sequence"/>
</dbReference>
<reference evidence="2 3" key="1">
    <citation type="submission" date="2019-07" db="EMBL/GenBank/DDBJ databases">
        <title>Whole genome shotgun sequence of Reyranella soli NBRC 108950.</title>
        <authorList>
            <person name="Hosoyama A."/>
            <person name="Uohara A."/>
            <person name="Ohji S."/>
            <person name="Ichikawa N."/>
        </authorList>
    </citation>
    <scope>NUCLEOTIDE SEQUENCE [LARGE SCALE GENOMIC DNA]</scope>
    <source>
        <strain evidence="2 3">NBRC 108950</strain>
    </source>
</reference>
<organism evidence="2 3">
    <name type="scientific">Reyranella soli</name>
    <dbReference type="NCBI Taxonomy" id="1230389"/>
    <lineage>
        <taxon>Bacteria</taxon>
        <taxon>Pseudomonadati</taxon>
        <taxon>Pseudomonadota</taxon>
        <taxon>Alphaproteobacteria</taxon>
        <taxon>Hyphomicrobiales</taxon>
        <taxon>Reyranellaceae</taxon>
        <taxon>Reyranella</taxon>
    </lineage>
</organism>
<name>A0A512NG89_9HYPH</name>
<protein>
    <submittedName>
        <fullName evidence="2">Uncharacterized protein</fullName>
    </submittedName>
</protein>
<proteinExistence type="predicted"/>
<evidence type="ECO:0000256" key="1">
    <source>
        <dbReference type="SAM" id="MobiDB-lite"/>
    </source>
</evidence>
<accession>A0A512NG89</accession>
<gene>
    <name evidence="2" type="ORF">RSO01_51360</name>
</gene>
<evidence type="ECO:0000313" key="2">
    <source>
        <dbReference type="EMBL" id="GEP57970.1"/>
    </source>
</evidence>
<evidence type="ECO:0000313" key="3">
    <source>
        <dbReference type="Proteomes" id="UP000321058"/>
    </source>
</evidence>
<dbReference type="AlphaFoldDB" id="A0A512NG89"/>
<feature type="region of interest" description="Disordered" evidence="1">
    <location>
        <begin position="87"/>
        <end position="108"/>
    </location>
</feature>